<name>A0A915JC89_ROMCU</name>
<proteinExistence type="predicted"/>
<reference evidence="3" key="1">
    <citation type="submission" date="2022-11" db="UniProtKB">
        <authorList>
            <consortium name="WormBaseParasite"/>
        </authorList>
    </citation>
    <scope>IDENTIFICATION</scope>
</reference>
<organism evidence="2 3">
    <name type="scientific">Romanomermis culicivorax</name>
    <name type="common">Nematode worm</name>
    <dbReference type="NCBI Taxonomy" id="13658"/>
    <lineage>
        <taxon>Eukaryota</taxon>
        <taxon>Metazoa</taxon>
        <taxon>Ecdysozoa</taxon>
        <taxon>Nematoda</taxon>
        <taxon>Enoplea</taxon>
        <taxon>Dorylaimia</taxon>
        <taxon>Mermithida</taxon>
        <taxon>Mermithoidea</taxon>
        <taxon>Mermithidae</taxon>
        <taxon>Romanomermis</taxon>
    </lineage>
</organism>
<accession>A0A915JC89</accession>
<feature type="compositionally biased region" description="Basic and acidic residues" evidence="1">
    <location>
        <begin position="15"/>
        <end position="24"/>
    </location>
</feature>
<keyword evidence="2" id="KW-1185">Reference proteome</keyword>
<dbReference type="AlphaFoldDB" id="A0A915JC89"/>
<feature type="region of interest" description="Disordered" evidence="1">
    <location>
        <begin position="1"/>
        <end position="24"/>
    </location>
</feature>
<dbReference type="WBParaSite" id="nRc.2.0.1.t24118-RA">
    <property type="protein sequence ID" value="nRc.2.0.1.t24118-RA"/>
    <property type="gene ID" value="nRc.2.0.1.g24118"/>
</dbReference>
<evidence type="ECO:0000256" key="1">
    <source>
        <dbReference type="SAM" id="MobiDB-lite"/>
    </source>
</evidence>
<evidence type="ECO:0000313" key="2">
    <source>
        <dbReference type="Proteomes" id="UP000887565"/>
    </source>
</evidence>
<evidence type="ECO:0000313" key="3">
    <source>
        <dbReference type="WBParaSite" id="nRc.2.0.1.t24118-RA"/>
    </source>
</evidence>
<dbReference type="Proteomes" id="UP000887565">
    <property type="component" value="Unplaced"/>
</dbReference>
<protein>
    <submittedName>
        <fullName evidence="3">Uncharacterized protein</fullName>
    </submittedName>
</protein>
<sequence>MSSVTRTIKMKKNDRKIQNQENTEKEMSSRLVIMNMMSAHTLFLGERRIMSNLAVQYMTNAINEAMDQ</sequence>